<evidence type="ECO:0008006" key="5">
    <source>
        <dbReference type="Google" id="ProtNLM"/>
    </source>
</evidence>
<dbReference type="PANTHER" id="PTHR40640">
    <property type="entry name" value="ANCHORED GLYCOPROTEIN, PUTATIVE (AFU_ORTHOLOGUE AFUA_8G04860)-RELATED"/>
    <property type="match status" value="1"/>
</dbReference>
<dbReference type="STRING" id="2656787.A0A370TY84"/>
<dbReference type="EMBL" id="NPIC01000001">
    <property type="protein sequence ID" value="RDL40485.1"/>
    <property type="molecule type" value="Genomic_DNA"/>
</dbReference>
<feature type="region of interest" description="Disordered" evidence="1">
    <location>
        <begin position="146"/>
        <end position="196"/>
    </location>
</feature>
<evidence type="ECO:0000313" key="3">
    <source>
        <dbReference type="EMBL" id="RDL40485.1"/>
    </source>
</evidence>
<keyword evidence="2" id="KW-0732">Signal</keyword>
<gene>
    <name evidence="3" type="ORF">BP5553_00464</name>
</gene>
<organism evidence="3 4">
    <name type="scientific">Venustampulla echinocandica</name>
    <dbReference type="NCBI Taxonomy" id="2656787"/>
    <lineage>
        <taxon>Eukaryota</taxon>
        <taxon>Fungi</taxon>
        <taxon>Dikarya</taxon>
        <taxon>Ascomycota</taxon>
        <taxon>Pezizomycotina</taxon>
        <taxon>Leotiomycetes</taxon>
        <taxon>Helotiales</taxon>
        <taxon>Pleuroascaceae</taxon>
        <taxon>Venustampulla</taxon>
    </lineage>
</organism>
<feature type="chain" id="PRO_5016777940" description="GPI anchored protein" evidence="2">
    <location>
        <begin position="20"/>
        <end position="220"/>
    </location>
</feature>
<dbReference type="PANTHER" id="PTHR40640:SF1">
    <property type="entry name" value="ANCHORED GLYCOPROTEIN, PUTATIVE (AFU_ORTHOLOGUE AFUA_8G04860)-RELATED"/>
    <property type="match status" value="1"/>
</dbReference>
<sequence length="220" mass="21680">MYPTTISVLGLAMAGLSLAQTSTVNLYMPGFDANSFVASVAGSDKAATTYAITCAPTVSLRDCGMRSAILLTEGPATAKFTMSAEVDEKGELAFTGYIDCSLAGTTSAVCVESFGGKDANFPGISTETYSGTDVLYQPVLITARAAAGSGGSPSSVVPSTTKTGSEATNTSGGSMKTSASGATSTGSPQPTSSKSAGVAAVMGNKGWALGGAAVAIAMMG</sequence>
<dbReference type="OrthoDB" id="4991875at2759"/>
<name>A0A370TY84_9HELO</name>
<evidence type="ECO:0000313" key="4">
    <source>
        <dbReference type="Proteomes" id="UP000254866"/>
    </source>
</evidence>
<feature type="signal peptide" evidence="2">
    <location>
        <begin position="1"/>
        <end position="19"/>
    </location>
</feature>
<feature type="compositionally biased region" description="Low complexity" evidence="1">
    <location>
        <begin position="146"/>
        <end position="187"/>
    </location>
</feature>
<proteinExistence type="predicted"/>
<comment type="caution">
    <text evidence="3">The sequence shown here is derived from an EMBL/GenBank/DDBJ whole genome shotgun (WGS) entry which is preliminary data.</text>
</comment>
<evidence type="ECO:0000256" key="1">
    <source>
        <dbReference type="SAM" id="MobiDB-lite"/>
    </source>
</evidence>
<protein>
    <recommendedName>
        <fullName evidence="5">GPI anchored protein</fullName>
    </recommendedName>
</protein>
<evidence type="ECO:0000256" key="2">
    <source>
        <dbReference type="SAM" id="SignalP"/>
    </source>
</evidence>
<accession>A0A370TY84</accession>
<dbReference type="GeneID" id="43593313"/>
<dbReference type="Proteomes" id="UP000254866">
    <property type="component" value="Unassembled WGS sequence"/>
</dbReference>
<dbReference type="AlphaFoldDB" id="A0A370TY84"/>
<keyword evidence="4" id="KW-1185">Reference proteome</keyword>
<dbReference type="RefSeq" id="XP_031873141.1">
    <property type="nucleotide sequence ID" value="XM_032009087.1"/>
</dbReference>
<reference evidence="3 4" key="1">
    <citation type="journal article" date="2018" name="IMA Fungus">
        <title>IMA Genome-F 9: Draft genome sequence of Annulohypoxylon stygium, Aspergillus mulundensis, Berkeleyomyces basicola (syn. Thielaviopsis basicola), Ceratocystis smalleyi, two Cercospora beticola strains, Coleophoma cylindrospora, Fusarium fracticaudum, Phialophora cf. hyalina, and Morchella septimelata.</title>
        <authorList>
            <person name="Wingfield B.D."/>
            <person name="Bills G.F."/>
            <person name="Dong Y."/>
            <person name="Huang W."/>
            <person name="Nel W.J."/>
            <person name="Swalarsk-Parry B.S."/>
            <person name="Vaghefi N."/>
            <person name="Wilken P.M."/>
            <person name="An Z."/>
            <person name="de Beer Z.W."/>
            <person name="De Vos L."/>
            <person name="Chen L."/>
            <person name="Duong T.A."/>
            <person name="Gao Y."/>
            <person name="Hammerbacher A."/>
            <person name="Kikkert J.R."/>
            <person name="Li Y."/>
            <person name="Li H."/>
            <person name="Li K."/>
            <person name="Li Q."/>
            <person name="Liu X."/>
            <person name="Ma X."/>
            <person name="Naidoo K."/>
            <person name="Pethybridge S.J."/>
            <person name="Sun J."/>
            <person name="Steenkamp E.T."/>
            <person name="van der Nest M.A."/>
            <person name="van Wyk S."/>
            <person name="Wingfield M.J."/>
            <person name="Xiong C."/>
            <person name="Yue Q."/>
            <person name="Zhang X."/>
        </authorList>
    </citation>
    <scope>NUCLEOTIDE SEQUENCE [LARGE SCALE GENOMIC DNA]</scope>
    <source>
        <strain evidence="3 4">BP 5553</strain>
    </source>
</reference>